<gene>
    <name evidence="6" type="ORF">CU669_11595</name>
</gene>
<dbReference type="SMART" id="SM00388">
    <property type="entry name" value="HisKA"/>
    <property type="match status" value="1"/>
</dbReference>
<dbReference type="PANTHER" id="PTHR43065:SF42">
    <property type="entry name" value="TWO-COMPONENT SENSOR PPRA"/>
    <property type="match status" value="1"/>
</dbReference>
<dbReference type="RefSeq" id="WP_112144785.1">
    <property type="nucleotide sequence ID" value="NZ_PGTO01000007.1"/>
</dbReference>
<dbReference type="SMART" id="SM00387">
    <property type="entry name" value="HATPase_c"/>
    <property type="match status" value="1"/>
</dbReference>
<dbReference type="Pfam" id="PF00512">
    <property type="entry name" value="HisKA"/>
    <property type="match status" value="1"/>
</dbReference>
<feature type="transmembrane region" description="Helical" evidence="4">
    <location>
        <begin position="36"/>
        <end position="58"/>
    </location>
</feature>
<evidence type="ECO:0000313" key="6">
    <source>
        <dbReference type="EMBL" id="RAU21931.1"/>
    </source>
</evidence>
<evidence type="ECO:0000313" key="7">
    <source>
        <dbReference type="Proteomes" id="UP000251075"/>
    </source>
</evidence>
<evidence type="ECO:0000256" key="2">
    <source>
        <dbReference type="ARBA" id="ARBA00012438"/>
    </source>
</evidence>
<dbReference type="EMBL" id="PGTO01000007">
    <property type="protein sequence ID" value="RAU21931.1"/>
    <property type="molecule type" value="Genomic_DNA"/>
</dbReference>
<keyword evidence="4" id="KW-0472">Membrane</keyword>
<feature type="domain" description="Histidine kinase" evidence="5">
    <location>
        <begin position="266"/>
        <end position="482"/>
    </location>
</feature>
<keyword evidence="7" id="KW-1185">Reference proteome</keyword>
<keyword evidence="3" id="KW-0597">Phosphoprotein</keyword>
<dbReference type="AlphaFoldDB" id="A0A364NXX4"/>
<dbReference type="SUPFAM" id="SSF55874">
    <property type="entry name" value="ATPase domain of HSP90 chaperone/DNA topoisomerase II/histidine kinase"/>
    <property type="match status" value="1"/>
</dbReference>
<dbReference type="Proteomes" id="UP000251075">
    <property type="component" value="Unassembled WGS sequence"/>
</dbReference>
<comment type="catalytic activity">
    <reaction evidence="1">
        <text>ATP + protein L-histidine = ADP + protein N-phospho-L-histidine.</text>
        <dbReference type="EC" id="2.7.13.3"/>
    </reaction>
</comment>
<dbReference type="InterPro" id="IPR005467">
    <property type="entry name" value="His_kinase_dom"/>
</dbReference>
<evidence type="ECO:0000256" key="4">
    <source>
        <dbReference type="SAM" id="Phobius"/>
    </source>
</evidence>
<dbReference type="EC" id="2.7.13.3" evidence="2"/>
<feature type="transmembrane region" description="Helical" evidence="4">
    <location>
        <begin position="12"/>
        <end position="30"/>
    </location>
</feature>
<evidence type="ECO:0000256" key="1">
    <source>
        <dbReference type="ARBA" id="ARBA00000085"/>
    </source>
</evidence>
<evidence type="ECO:0000256" key="3">
    <source>
        <dbReference type="ARBA" id="ARBA00022553"/>
    </source>
</evidence>
<dbReference type="OrthoDB" id="226486at2"/>
<dbReference type="Gene3D" id="3.30.565.10">
    <property type="entry name" value="Histidine kinase-like ATPase, C-terminal domain"/>
    <property type="match status" value="1"/>
</dbReference>
<feature type="transmembrane region" description="Helical" evidence="4">
    <location>
        <begin position="160"/>
        <end position="181"/>
    </location>
</feature>
<keyword evidence="4" id="KW-1133">Transmembrane helix</keyword>
<reference evidence="6 7" key="1">
    <citation type="submission" date="2017-11" db="EMBL/GenBank/DDBJ databases">
        <title>Draft genome sequence of magnetotactic bacterium Magnetospirillum kuznetsovii LBB-42.</title>
        <authorList>
            <person name="Grouzdev D.S."/>
            <person name="Rysina M.S."/>
            <person name="Baslerov R.V."/>
            <person name="Koziaeva V."/>
        </authorList>
    </citation>
    <scope>NUCLEOTIDE SEQUENCE [LARGE SCALE GENOMIC DNA]</scope>
    <source>
        <strain evidence="6 7">LBB-42</strain>
    </source>
</reference>
<dbReference type="Pfam" id="PF02518">
    <property type="entry name" value="HATPase_c"/>
    <property type="match status" value="1"/>
</dbReference>
<dbReference type="InterPro" id="IPR036890">
    <property type="entry name" value="HATPase_C_sf"/>
</dbReference>
<dbReference type="GO" id="GO:0000155">
    <property type="term" value="F:phosphorelay sensor kinase activity"/>
    <property type="evidence" value="ECO:0007669"/>
    <property type="project" value="InterPro"/>
</dbReference>
<feature type="transmembrane region" description="Helical" evidence="4">
    <location>
        <begin position="201"/>
        <end position="224"/>
    </location>
</feature>
<dbReference type="InterPro" id="IPR003661">
    <property type="entry name" value="HisK_dim/P_dom"/>
</dbReference>
<dbReference type="SUPFAM" id="SSF47384">
    <property type="entry name" value="Homodimeric domain of signal transducing histidine kinase"/>
    <property type="match status" value="1"/>
</dbReference>
<dbReference type="InterPro" id="IPR004358">
    <property type="entry name" value="Sig_transdc_His_kin-like_C"/>
</dbReference>
<dbReference type="InterPro" id="IPR003594">
    <property type="entry name" value="HATPase_dom"/>
</dbReference>
<proteinExistence type="predicted"/>
<sequence>MTSFTFDIRTAYLIGCLMYIGLPLVAWGVLKPYQSTATSVWCGGSLMFGVGWLLLAVLRGIVPDLLSYPVANILIFWSFLLRAQALHACFLGQVHWEKSLTASLVYMAGFEVLRHFDEVGHVRVAFATICLVGALIYFTGTAWQLGRKHNSASLRWLGRIYGLATLSGLWRVSAVIAQLVGYSPLSDQDTAYHIIGGNLNIYTLAVCLILSAVIGHICFFGVVLEDALKHRTDSAARLAREEETNRFAIQLALFDRQSGIAELSSSFAHELTQPLTAILSNVQTAKRGIKGGRMEYPQLAELLGRIEVNSRRANEIVKRIRSFIRPHSVERVALDLTAIGQETVDLIRHDANSKLVDVVVVAPREPVPVIGDAVQLSQVILNLCRNAMDALATQQENALARVAVTIAVLNDKATLTIADNGPGLTEAGLVQAGTAFFSTKPGGLGMGLAISQAILAQHGGEMTFRNAKSGGAVFEISLPLHRGTPEGRV</sequence>
<dbReference type="CDD" id="cd00082">
    <property type="entry name" value="HisKA"/>
    <property type="match status" value="1"/>
</dbReference>
<organism evidence="6 7">
    <name type="scientific">Paramagnetospirillum kuznetsovii</name>
    <dbReference type="NCBI Taxonomy" id="2053833"/>
    <lineage>
        <taxon>Bacteria</taxon>
        <taxon>Pseudomonadati</taxon>
        <taxon>Pseudomonadota</taxon>
        <taxon>Alphaproteobacteria</taxon>
        <taxon>Rhodospirillales</taxon>
        <taxon>Magnetospirillaceae</taxon>
        <taxon>Paramagnetospirillum</taxon>
    </lineage>
</organism>
<name>A0A364NXX4_9PROT</name>
<dbReference type="PRINTS" id="PR00344">
    <property type="entry name" value="BCTRLSENSOR"/>
</dbReference>
<dbReference type="Gene3D" id="1.10.287.130">
    <property type="match status" value="1"/>
</dbReference>
<dbReference type="PROSITE" id="PS50109">
    <property type="entry name" value="HIS_KIN"/>
    <property type="match status" value="1"/>
</dbReference>
<feature type="transmembrane region" description="Helical" evidence="4">
    <location>
        <begin position="120"/>
        <end position="139"/>
    </location>
</feature>
<feature type="transmembrane region" description="Helical" evidence="4">
    <location>
        <begin position="70"/>
        <end position="96"/>
    </location>
</feature>
<dbReference type="PANTHER" id="PTHR43065">
    <property type="entry name" value="SENSOR HISTIDINE KINASE"/>
    <property type="match status" value="1"/>
</dbReference>
<keyword evidence="4" id="KW-0812">Transmembrane</keyword>
<dbReference type="InterPro" id="IPR036097">
    <property type="entry name" value="HisK_dim/P_sf"/>
</dbReference>
<accession>A0A364NXX4</accession>
<evidence type="ECO:0000259" key="5">
    <source>
        <dbReference type="PROSITE" id="PS50109"/>
    </source>
</evidence>
<comment type="caution">
    <text evidence="6">The sequence shown here is derived from an EMBL/GenBank/DDBJ whole genome shotgun (WGS) entry which is preliminary data.</text>
</comment>
<protein>
    <recommendedName>
        <fullName evidence="2">histidine kinase</fullName>
        <ecNumber evidence="2">2.7.13.3</ecNumber>
    </recommendedName>
</protein>